<reference evidence="1" key="2">
    <citation type="journal article" date="2015" name="Fish Shellfish Immunol.">
        <title>Early steps in the European eel (Anguilla anguilla)-Vibrio vulnificus interaction in the gills: Role of the RtxA13 toxin.</title>
        <authorList>
            <person name="Callol A."/>
            <person name="Pajuelo D."/>
            <person name="Ebbesson L."/>
            <person name="Teles M."/>
            <person name="MacKenzie S."/>
            <person name="Amaro C."/>
        </authorList>
    </citation>
    <scope>NUCLEOTIDE SEQUENCE</scope>
</reference>
<reference evidence="1" key="1">
    <citation type="submission" date="2014-11" db="EMBL/GenBank/DDBJ databases">
        <authorList>
            <person name="Amaro Gonzalez C."/>
        </authorList>
    </citation>
    <scope>NUCLEOTIDE SEQUENCE</scope>
</reference>
<organism evidence="1">
    <name type="scientific">Anguilla anguilla</name>
    <name type="common">European freshwater eel</name>
    <name type="synonym">Muraena anguilla</name>
    <dbReference type="NCBI Taxonomy" id="7936"/>
    <lineage>
        <taxon>Eukaryota</taxon>
        <taxon>Metazoa</taxon>
        <taxon>Chordata</taxon>
        <taxon>Craniata</taxon>
        <taxon>Vertebrata</taxon>
        <taxon>Euteleostomi</taxon>
        <taxon>Actinopterygii</taxon>
        <taxon>Neopterygii</taxon>
        <taxon>Teleostei</taxon>
        <taxon>Anguilliformes</taxon>
        <taxon>Anguillidae</taxon>
        <taxon>Anguilla</taxon>
    </lineage>
</organism>
<dbReference type="AlphaFoldDB" id="A0A0E9P5I2"/>
<dbReference type="EMBL" id="GBXM01102991">
    <property type="protein sequence ID" value="JAH05586.1"/>
    <property type="molecule type" value="Transcribed_RNA"/>
</dbReference>
<evidence type="ECO:0000313" key="1">
    <source>
        <dbReference type="EMBL" id="JAG99725.1"/>
    </source>
</evidence>
<protein>
    <submittedName>
        <fullName evidence="1">Uncharacterized protein</fullName>
    </submittedName>
</protein>
<proteinExistence type="predicted"/>
<name>A0A0E9P5I2_ANGAN</name>
<dbReference type="EMBL" id="GBXM01108851">
    <property type="protein sequence ID" value="JAG99725.1"/>
    <property type="molecule type" value="Transcribed_RNA"/>
</dbReference>
<accession>A0A0E9P5I2</accession>
<sequence length="46" mass="5002">MNEVIKGHLTLPLSVKPLNQDAIEPIRQAVPKACQGLLQLIPVDEA</sequence>